<reference evidence="1 2" key="1">
    <citation type="submission" date="2020-01" db="EMBL/GenBank/DDBJ databases">
        <title>Draft genome sequence of Cand. Neptunochlamydia vexilliferae K9.</title>
        <authorList>
            <person name="Schulz F."/>
            <person name="Koestlbacher S."/>
            <person name="Wascher F."/>
            <person name="Pizzetti I."/>
            <person name="Horn M."/>
        </authorList>
    </citation>
    <scope>NUCLEOTIDE SEQUENCE [LARGE SCALE GENOMIC DNA]</scope>
    <source>
        <strain evidence="1 2">K9</strain>
    </source>
</reference>
<name>A0ABS0AYZ5_9BACT</name>
<dbReference type="RefSeq" id="WP_194847127.1">
    <property type="nucleotide sequence ID" value="NZ_JAAEJV010000005.1"/>
</dbReference>
<dbReference type="Proteomes" id="UP001194714">
    <property type="component" value="Unassembled WGS sequence"/>
</dbReference>
<evidence type="ECO:0000313" key="1">
    <source>
        <dbReference type="EMBL" id="MBF5058837.1"/>
    </source>
</evidence>
<comment type="caution">
    <text evidence="1">The sequence shown here is derived from an EMBL/GenBank/DDBJ whole genome shotgun (WGS) entry which is preliminary data.</text>
</comment>
<gene>
    <name evidence="1" type="ORF">NEPTK9_000336</name>
</gene>
<protein>
    <submittedName>
        <fullName evidence="1">Uncharacterized protein</fullName>
    </submittedName>
</protein>
<evidence type="ECO:0000313" key="2">
    <source>
        <dbReference type="Proteomes" id="UP001194714"/>
    </source>
</evidence>
<sequence>MKKNKHIGSSLDDFLEEEAKIAEKARKRLEELDPKDTISWDQAAKEAGWEVLG</sequence>
<proteinExistence type="predicted"/>
<dbReference type="EMBL" id="JAAEJV010000005">
    <property type="protein sequence ID" value="MBF5058837.1"/>
    <property type="molecule type" value="Genomic_DNA"/>
</dbReference>
<accession>A0ABS0AYZ5</accession>
<keyword evidence="2" id="KW-1185">Reference proteome</keyword>
<organism evidence="1 2">
    <name type="scientific">Candidatus Neptunichlamydia vexilliferae</name>
    <dbReference type="NCBI Taxonomy" id="1651774"/>
    <lineage>
        <taxon>Bacteria</taxon>
        <taxon>Pseudomonadati</taxon>
        <taxon>Chlamydiota</taxon>
        <taxon>Chlamydiia</taxon>
        <taxon>Parachlamydiales</taxon>
        <taxon>Simkaniaceae</taxon>
        <taxon>Candidatus Neptunichlamydia</taxon>
    </lineage>
</organism>